<dbReference type="GO" id="GO:0004519">
    <property type="term" value="F:endonuclease activity"/>
    <property type="evidence" value="ECO:0007669"/>
    <property type="project" value="UniProtKB-KW"/>
</dbReference>
<feature type="domain" description="Endonuclease/exonuclease/phosphatase" evidence="2">
    <location>
        <begin position="405"/>
        <end position="623"/>
    </location>
</feature>
<dbReference type="InterPro" id="IPR036691">
    <property type="entry name" value="Endo/exonu/phosph_ase_sf"/>
</dbReference>
<organism evidence="3 4">
    <name type="scientific">Nocardiopsis lambiniae</name>
    <dbReference type="NCBI Taxonomy" id="3075539"/>
    <lineage>
        <taxon>Bacteria</taxon>
        <taxon>Bacillati</taxon>
        <taxon>Actinomycetota</taxon>
        <taxon>Actinomycetes</taxon>
        <taxon>Streptosporangiales</taxon>
        <taxon>Nocardiopsidaceae</taxon>
        <taxon>Nocardiopsis</taxon>
    </lineage>
</organism>
<keyword evidence="1" id="KW-0472">Membrane</keyword>
<accession>A0ABU2M614</accession>
<keyword evidence="3" id="KW-0255">Endonuclease</keyword>
<feature type="transmembrane region" description="Helical" evidence="1">
    <location>
        <begin position="92"/>
        <end position="112"/>
    </location>
</feature>
<evidence type="ECO:0000313" key="4">
    <source>
        <dbReference type="Proteomes" id="UP001183390"/>
    </source>
</evidence>
<feature type="transmembrane region" description="Helical" evidence="1">
    <location>
        <begin position="42"/>
        <end position="60"/>
    </location>
</feature>
<feature type="transmembrane region" description="Helical" evidence="1">
    <location>
        <begin position="186"/>
        <end position="206"/>
    </location>
</feature>
<feature type="transmembrane region" description="Helical" evidence="1">
    <location>
        <begin position="273"/>
        <end position="296"/>
    </location>
</feature>
<feature type="transmembrane region" description="Helical" evidence="1">
    <location>
        <begin position="243"/>
        <end position="261"/>
    </location>
</feature>
<name>A0ABU2M614_9ACTN</name>
<proteinExistence type="predicted"/>
<dbReference type="PANTHER" id="PTHR14859:SF1">
    <property type="entry name" value="PGAP2-INTERACTING PROTEIN"/>
    <property type="match status" value="1"/>
</dbReference>
<dbReference type="PANTHER" id="PTHR14859">
    <property type="entry name" value="CALCOFLUOR WHITE HYPERSENSITIVE PROTEIN PRECURSOR"/>
    <property type="match status" value="1"/>
</dbReference>
<dbReference type="Gene3D" id="3.60.10.10">
    <property type="entry name" value="Endonuclease/exonuclease/phosphatase"/>
    <property type="match status" value="1"/>
</dbReference>
<feature type="transmembrane region" description="Helical" evidence="1">
    <location>
        <begin position="335"/>
        <end position="352"/>
    </location>
</feature>
<gene>
    <name evidence="3" type="ORF">RM479_06290</name>
</gene>
<evidence type="ECO:0000256" key="1">
    <source>
        <dbReference type="SAM" id="Phobius"/>
    </source>
</evidence>
<feature type="transmembrane region" description="Helical" evidence="1">
    <location>
        <begin position="364"/>
        <end position="383"/>
    </location>
</feature>
<evidence type="ECO:0000313" key="3">
    <source>
        <dbReference type="EMBL" id="MDT0328018.1"/>
    </source>
</evidence>
<protein>
    <submittedName>
        <fullName evidence="3">Endonuclease/exonuclease/phosphatase family protein</fullName>
    </submittedName>
</protein>
<dbReference type="RefSeq" id="WP_311510770.1">
    <property type="nucleotide sequence ID" value="NZ_JAVREP010000003.1"/>
</dbReference>
<reference evidence="4" key="1">
    <citation type="submission" date="2023-07" db="EMBL/GenBank/DDBJ databases">
        <title>30 novel species of actinomycetes from the DSMZ collection.</title>
        <authorList>
            <person name="Nouioui I."/>
        </authorList>
    </citation>
    <scope>NUCLEOTIDE SEQUENCE [LARGE SCALE GENOMIC DNA]</scope>
    <source>
        <strain evidence="4">DSM 44743</strain>
    </source>
</reference>
<feature type="transmembrane region" description="Helical" evidence="1">
    <location>
        <begin position="124"/>
        <end position="142"/>
    </location>
</feature>
<keyword evidence="1" id="KW-0812">Transmembrane</keyword>
<keyword evidence="3" id="KW-0540">Nuclease</keyword>
<keyword evidence="3" id="KW-0378">Hydrolase</keyword>
<keyword evidence="1" id="KW-1133">Transmembrane helix</keyword>
<feature type="transmembrane region" description="Helical" evidence="1">
    <location>
        <begin position="308"/>
        <end position="329"/>
    </location>
</feature>
<evidence type="ECO:0000259" key="2">
    <source>
        <dbReference type="Pfam" id="PF03372"/>
    </source>
</evidence>
<feature type="transmembrane region" description="Helical" evidence="1">
    <location>
        <begin position="154"/>
        <end position="174"/>
    </location>
</feature>
<dbReference type="Proteomes" id="UP001183390">
    <property type="component" value="Unassembled WGS sequence"/>
</dbReference>
<sequence length="633" mass="67382">MRWDRFAVAMGTVLFLDALRVFLPSLITLFGRAGETSPELMGLYALAWFLAPLPFVVLHHRLDPARTALVTAAVLAGGRVALQATDGGGPQLYLSSLLVGVGAVWLVTTAMATVDDPRFSGHGVMVGVVTGIAATAVIHTLLNTVDLVWRDGVLPWIGVLVQIGLFAWALFGAWRHDTGGSGPRPASALAWLALGPLLFLSGLYTANPAVGEVIGDSPVAAALVTTTAVLSVMVAADPRWFTGHPVLPFVLLTGSLIVLWASPTEVGGVPGVWPSWALMALVIGQIGLAGCAGWAVHGAVRAGRAATGRAAFGGLFLLVVLVFAFYASYDLHYDNALVSFLALIPIVFAMTGRGPAPDRGGRPWLTAGAAAFALIATVTAPSLHTGFHVERERVRDPDPGLRVAAYNVRMGFGMDGRYALHDQIELLDEDFPDIVVLSEVDRGWLLNGGHEALSLMAERLGMRAYWAPADGPLWGDAILTSREVIEVRGHTLTPSGPTGAQALEIVLPWEDGTRVSVIATHVQPETYDFTAESSREQLRDLAGLVTAARAEGRPVVLAGDLNIEPENPAWSILTDAGLHDPFERPFNTIPSLAGPPQEIDHILVTSEFSAENPENRDVPYSDHRMISVALELD</sequence>
<dbReference type="SUPFAM" id="SSF56219">
    <property type="entry name" value="DNase I-like"/>
    <property type="match status" value="1"/>
</dbReference>
<dbReference type="InterPro" id="IPR005135">
    <property type="entry name" value="Endo/exonuclease/phosphatase"/>
</dbReference>
<keyword evidence="4" id="KW-1185">Reference proteome</keyword>
<dbReference type="InterPro" id="IPR051916">
    <property type="entry name" value="GPI-anchor_lipid_remodeler"/>
</dbReference>
<feature type="transmembrane region" description="Helical" evidence="1">
    <location>
        <begin position="218"/>
        <end position="236"/>
    </location>
</feature>
<dbReference type="EMBL" id="JAVREP010000003">
    <property type="protein sequence ID" value="MDT0328018.1"/>
    <property type="molecule type" value="Genomic_DNA"/>
</dbReference>
<comment type="caution">
    <text evidence="3">The sequence shown here is derived from an EMBL/GenBank/DDBJ whole genome shotgun (WGS) entry which is preliminary data.</text>
</comment>
<feature type="transmembrane region" description="Helical" evidence="1">
    <location>
        <begin position="6"/>
        <end position="30"/>
    </location>
</feature>
<dbReference type="Pfam" id="PF03372">
    <property type="entry name" value="Exo_endo_phos"/>
    <property type="match status" value="1"/>
</dbReference>